<keyword evidence="5 8" id="KW-0418">Kinase</keyword>
<keyword evidence="2" id="KW-0597">Phosphoprotein</keyword>
<dbReference type="KEGG" id="mbu:Mbur_1808"/>
<keyword evidence="4" id="KW-0677">Repeat</keyword>
<dbReference type="GO" id="GO:0016787">
    <property type="term" value="F:hydrolase activity"/>
    <property type="evidence" value="ECO:0007669"/>
    <property type="project" value="UniProtKB-KW"/>
</dbReference>
<dbReference type="GO" id="GO:0004674">
    <property type="term" value="F:protein serine/threonine kinase activity"/>
    <property type="evidence" value="ECO:0007669"/>
    <property type="project" value="UniProtKB-EC"/>
</dbReference>
<dbReference type="EMBL" id="CP000300">
    <property type="protein sequence ID" value="ABE52694.1"/>
    <property type="molecule type" value="Genomic_DNA"/>
</dbReference>
<keyword evidence="9" id="KW-1185">Reference proteome</keyword>
<keyword evidence="3" id="KW-0808">Transferase</keyword>
<protein>
    <recommendedName>
        <fullName evidence="1">non-specific serine/threonine protein kinase</fullName>
        <ecNumber evidence="1">2.7.11.1</ecNumber>
    </recommendedName>
</protein>
<evidence type="ECO:0000313" key="9">
    <source>
        <dbReference type="Proteomes" id="UP000001979"/>
    </source>
</evidence>
<feature type="domain" description="KaiC" evidence="7">
    <location>
        <begin position="2"/>
        <end position="233"/>
    </location>
</feature>
<proteinExistence type="predicted"/>
<evidence type="ECO:0000256" key="1">
    <source>
        <dbReference type="ARBA" id="ARBA00012513"/>
    </source>
</evidence>
<evidence type="ECO:0000256" key="4">
    <source>
        <dbReference type="ARBA" id="ARBA00022737"/>
    </source>
</evidence>
<dbReference type="EC" id="2.7.11.1" evidence="1"/>
<dbReference type="RefSeq" id="WP_011499837.1">
    <property type="nucleotide sequence ID" value="NC_007955.1"/>
</dbReference>
<dbReference type="SUPFAM" id="SSF52540">
    <property type="entry name" value="P-loop containing nucleoside triphosphate hydrolases"/>
    <property type="match status" value="2"/>
</dbReference>
<dbReference type="PROSITE" id="PS51146">
    <property type="entry name" value="KAIC"/>
    <property type="match status" value="2"/>
</dbReference>
<name>Q12V32_METBU</name>
<accession>Q12V32</accession>
<dbReference type="AlphaFoldDB" id="Q12V32"/>
<dbReference type="Pfam" id="PF06745">
    <property type="entry name" value="ATPase"/>
    <property type="match status" value="2"/>
</dbReference>
<dbReference type="OrthoDB" id="27015at2157"/>
<dbReference type="InterPro" id="IPR051347">
    <property type="entry name" value="Circadian_clock_KaiC-rel"/>
</dbReference>
<dbReference type="GeneID" id="3997935"/>
<dbReference type="GO" id="GO:0005524">
    <property type="term" value="F:ATP binding"/>
    <property type="evidence" value="ECO:0007669"/>
    <property type="project" value="InterPro"/>
</dbReference>
<dbReference type="PANTHER" id="PTHR42926:SF1">
    <property type="entry name" value="CIRCADIAN CLOCK OSCILLATOR PROTEIN KAIC 1"/>
    <property type="match status" value="1"/>
</dbReference>
<dbReference type="InterPro" id="IPR030665">
    <property type="entry name" value="KaiC"/>
</dbReference>
<dbReference type="Gene3D" id="3.40.50.300">
    <property type="entry name" value="P-loop containing nucleotide triphosphate hydrolases"/>
    <property type="match status" value="2"/>
</dbReference>
<dbReference type="PIRSF" id="PIRSF039117">
    <property type="entry name" value="KaiC"/>
    <property type="match status" value="1"/>
</dbReference>
<reference evidence="9" key="1">
    <citation type="journal article" date="2009" name="ISME J.">
        <title>The genome sequence of the psychrophilic archaeon, Methanococcoides burtonii: the role of genome evolution in cold adaptation.</title>
        <authorList>
            <person name="Allen M.A."/>
            <person name="Lauro F.M."/>
            <person name="Williams T.J."/>
            <person name="Burg D."/>
            <person name="Siddiqui K.S."/>
            <person name="De Francisci D."/>
            <person name="Chong K.W."/>
            <person name="Pilak O."/>
            <person name="Chew H.H."/>
            <person name="De Maere M.Z."/>
            <person name="Ting L."/>
            <person name="Katrib M."/>
            <person name="Ng C."/>
            <person name="Sowers K.R."/>
            <person name="Galperin M.Y."/>
            <person name="Anderson I.J."/>
            <person name="Ivanova N."/>
            <person name="Dalin E."/>
            <person name="Martinez M."/>
            <person name="Lapidus A."/>
            <person name="Hauser L."/>
            <person name="Land M."/>
            <person name="Thomas T."/>
            <person name="Cavicchioli R."/>
        </authorList>
    </citation>
    <scope>NUCLEOTIDE SEQUENCE [LARGE SCALE GENOMIC DNA]</scope>
    <source>
        <strain evidence="9">DSM 6242 / NBRC 107633 / OCM 468 / ACE-M</strain>
    </source>
</reference>
<organism evidence="8 9">
    <name type="scientific">Methanococcoides burtonii (strain DSM 6242 / NBRC 107633 / OCM 468 / ACE-M)</name>
    <dbReference type="NCBI Taxonomy" id="259564"/>
    <lineage>
        <taxon>Archaea</taxon>
        <taxon>Methanobacteriati</taxon>
        <taxon>Methanobacteriota</taxon>
        <taxon>Stenosarchaea group</taxon>
        <taxon>Methanomicrobia</taxon>
        <taxon>Methanosarcinales</taxon>
        <taxon>Methanosarcinaceae</taxon>
        <taxon>Methanococcoides</taxon>
    </lineage>
</organism>
<evidence type="ECO:0000313" key="8">
    <source>
        <dbReference type="EMBL" id="ABE52694.1"/>
    </source>
</evidence>
<evidence type="ECO:0000256" key="6">
    <source>
        <dbReference type="ARBA" id="ARBA00022801"/>
    </source>
</evidence>
<keyword evidence="6" id="KW-0378">Hydrolase</keyword>
<dbReference type="InterPro" id="IPR003593">
    <property type="entry name" value="AAA+_ATPase"/>
</dbReference>
<dbReference type="PANTHER" id="PTHR42926">
    <property type="match status" value="1"/>
</dbReference>
<gene>
    <name evidence="8" type="ordered locus">Mbur_1808</name>
</gene>
<dbReference type="SMART" id="SM00382">
    <property type="entry name" value="AAA"/>
    <property type="match status" value="2"/>
</dbReference>
<evidence type="ECO:0000256" key="5">
    <source>
        <dbReference type="ARBA" id="ARBA00022777"/>
    </source>
</evidence>
<dbReference type="Proteomes" id="UP000001979">
    <property type="component" value="Chromosome"/>
</dbReference>
<evidence type="ECO:0000256" key="2">
    <source>
        <dbReference type="ARBA" id="ARBA00022553"/>
    </source>
</evidence>
<dbReference type="InterPro" id="IPR014774">
    <property type="entry name" value="KaiC-like_dom"/>
</dbReference>
<dbReference type="HOGENOM" id="CLU_023669_4_2_2"/>
<dbReference type="InterPro" id="IPR010624">
    <property type="entry name" value="KaiC_dom"/>
</dbReference>
<dbReference type="STRING" id="259564.Mbur_1808"/>
<sequence>MKQMSSEIDALDTILKGGFPKPSAILIAGPAGSGKTTLAMQSIFSASEKKEVCMYVTSLNEPITMVNKFMSKLNFYNISLLSSGTMNYIPIGTESLDKGIYTFMWNLEESIEKIKPDRIVIDPITTIGSTLDEEAKRRFYYDLFLRMKKWDALVIATGEFTEDELLKSDLSHVADGVIYLSNDENNKRRVHHLEVLKLRGQGYISGKQPFSITEEGIVLHRQELTEMEIPHFTDRVSTGIEGLDIMTGNGVIRGTSTLISGCSGAGKTTIGTQFIAEGAKAEEPGMIVSFIESEGQTIANASSIGHDIRDFVSSGVIKVIFTSMSCLEAGEHAINLRSIIKKENIKRIFIDDVNVFSDLMTPLDAKDHIRLLSEMFRSNGVTSIFAQRTDNINGIQNVEDYGMDASVLLSLKEEENHIDKTLTVIKMRGSSHDTGIRQFEIRETGVDIMLPSSD</sequence>
<evidence type="ECO:0000256" key="3">
    <source>
        <dbReference type="ARBA" id="ARBA00022679"/>
    </source>
</evidence>
<evidence type="ECO:0000259" key="7">
    <source>
        <dbReference type="PROSITE" id="PS51146"/>
    </source>
</evidence>
<dbReference type="InterPro" id="IPR027417">
    <property type="entry name" value="P-loop_NTPase"/>
</dbReference>
<feature type="domain" description="KaiC" evidence="7">
    <location>
        <begin position="234"/>
        <end position="454"/>
    </location>
</feature>